<dbReference type="InterPro" id="IPR017981">
    <property type="entry name" value="GPCR_2-like_7TM"/>
</dbReference>
<feature type="transmembrane region" description="Helical" evidence="6">
    <location>
        <begin position="213"/>
        <end position="231"/>
    </location>
</feature>
<dbReference type="InterPro" id="IPR000832">
    <property type="entry name" value="GPCR_2_secretin-like"/>
</dbReference>
<keyword evidence="8" id="KW-0675">Receptor</keyword>
<feature type="transmembrane region" description="Helical" evidence="6">
    <location>
        <begin position="165"/>
        <end position="185"/>
    </location>
</feature>
<dbReference type="EMBL" id="MOPA01000004">
    <property type="protein sequence ID" value="KAK1542594.1"/>
    <property type="molecule type" value="Genomic_DNA"/>
</dbReference>
<dbReference type="Proteomes" id="UP001241169">
    <property type="component" value="Unassembled WGS sequence"/>
</dbReference>
<comment type="subcellular location">
    <subcellularLocation>
        <location evidence="1">Membrane</location>
        <topology evidence="1">Multi-pass membrane protein</topology>
    </subcellularLocation>
</comment>
<accession>A0ABQ9SSU5</accession>
<keyword evidence="2 6" id="KW-0812">Transmembrane</keyword>
<evidence type="ECO:0000256" key="2">
    <source>
        <dbReference type="ARBA" id="ARBA00022692"/>
    </source>
</evidence>
<dbReference type="PANTHER" id="PTHR23112">
    <property type="entry name" value="G PROTEIN-COUPLED RECEPTOR 157-RELATED"/>
    <property type="match status" value="1"/>
</dbReference>
<keyword evidence="4 6" id="KW-0472">Membrane</keyword>
<dbReference type="RefSeq" id="XP_060351721.1">
    <property type="nucleotide sequence ID" value="XM_060490255.1"/>
</dbReference>
<feature type="transmembrane region" description="Helical" evidence="6">
    <location>
        <begin position="455"/>
        <end position="474"/>
    </location>
</feature>
<dbReference type="PROSITE" id="PS50261">
    <property type="entry name" value="G_PROTEIN_RECEP_F2_4"/>
    <property type="match status" value="1"/>
</dbReference>
<feature type="transmembrane region" description="Helical" evidence="6">
    <location>
        <begin position="238"/>
        <end position="261"/>
    </location>
</feature>
<reference evidence="8 9" key="1">
    <citation type="submission" date="2016-10" db="EMBL/GenBank/DDBJ databases">
        <title>The genome sequence of Colletotrichum fioriniae PJ7.</title>
        <authorList>
            <person name="Baroncelli R."/>
        </authorList>
    </citation>
    <scope>NUCLEOTIDE SEQUENCE [LARGE SCALE GENOMIC DNA]</scope>
    <source>
        <strain evidence="8 9">IMI 384185</strain>
    </source>
</reference>
<evidence type="ECO:0000259" key="7">
    <source>
        <dbReference type="PROSITE" id="PS50261"/>
    </source>
</evidence>
<dbReference type="Gene3D" id="1.20.1070.10">
    <property type="entry name" value="Rhodopsin 7-helix transmembrane proteins"/>
    <property type="match status" value="1"/>
</dbReference>
<name>A0ABQ9SSU5_9PEZI</name>
<evidence type="ECO:0000313" key="8">
    <source>
        <dbReference type="EMBL" id="KAK1542594.1"/>
    </source>
</evidence>
<evidence type="ECO:0000256" key="3">
    <source>
        <dbReference type="ARBA" id="ARBA00022989"/>
    </source>
</evidence>
<keyword evidence="3 6" id="KW-1133">Transmembrane helix</keyword>
<proteinExistence type="predicted"/>
<feature type="transmembrane region" description="Helical" evidence="6">
    <location>
        <begin position="494"/>
        <end position="519"/>
    </location>
</feature>
<protein>
    <submittedName>
        <fullName evidence="8">G-protein coupled receptor</fullName>
    </submittedName>
</protein>
<evidence type="ECO:0000256" key="6">
    <source>
        <dbReference type="SAM" id="Phobius"/>
    </source>
</evidence>
<dbReference type="Pfam" id="PF00002">
    <property type="entry name" value="7tm_2"/>
    <property type="match status" value="1"/>
</dbReference>
<feature type="transmembrane region" description="Helical" evidence="6">
    <location>
        <begin position="291"/>
        <end position="314"/>
    </location>
</feature>
<evidence type="ECO:0000256" key="5">
    <source>
        <dbReference type="SAM" id="MobiDB-lite"/>
    </source>
</evidence>
<sequence>MISPALLSRPLNCFLLEYARISSTRSLLASVGAAEASSSSHRAAVQQHGISLWSSDPRGLYLPPANPFHCFSLFGLRVAASINGSITHQSYQTTSKRRPWSSTGFMDGQDGPVADMGEKVQSLSQSQIDIIIALERIGASLSLVGVTLIFITYWQFKRIRSVPNLFIVFASIANVGASIACAMGYDGMRAGAESALCQAQAFLLEMFMQSDPWWSFAMAVNVYLVFFAGANPSSFRRYIWVYCAICFGFPMIPAVVCLLVRPRGPDDLIYGDATIWCWINHDWSKLRIFTYYIPIWTCIVGSCVIYFAVGYHVFHHRNQLHNLTFSNTGRDCKDTSCSDERDSAEKSQNLTTRTEFFYGTAVTDIQITTMAPRPWTPQVPSIAITKRSNDQQPRHQQSWRTSEEDGHCTPSPRFETTCTSDPPPRKPRRSVFQRIGGVGTKFSARLDRLDPVKLAYLRTSFIFAISVLVTWTPSSINRVVNLLKPEVVSFGLNVASATVLPLQGVWNAVIFFMTSWTTFRDEWKDRGSRHQVRLGSCGIESRQGGVGIEILRSGHQDRFRNGRYGHTKAIGSDQTSELELTVPSGVGNVRAMRGSFSI</sequence>
<evidence type="ECO:0000256" key="1">
    <source>
        <dbReference type="ARBA" id="ARBA00004141"/>
    </source>
</evidence>
<comment type="caution">
    <text evidence="8">The sequence shown here is derived from an EMBL/GenBank/DDBJ whole genome shotgun (WGS) entry which is preliminary data.</text>
</comment>
<dbReference type="SUPFAM" id="SSF81321">
    <property type="entry name" value="Family A G protein-coupled receptor-like"/>
    <property type="match status" value="1"/>
</dbReference>
<organism evidence="8 9">
    <name type="scientific">Colletotrichum paranaense</name>
    <dbReference type="NCBI Taxonomy" id="1914294"/>
    <lineage>
        <taxon>Eukaryota</taxon>
        <taxon>Fungi</taxon>
        <taxon>Dikarya</taxon>
        <taxon>Ascomycota</taxon>
        <taxon>Pezizomycotina</taxon>
        <taxon>Sordariomycetes</taxon>
        <taxon>Hypocreomycetidae</taxon>
        <taxon>Glomerellales</taxon>
        <taxon>Glomerellaceae</taxon>
        <taxon>Colletotrichum</taxon>
        <taxon>Colletotrichum acutatum species complex</taxon>
    </lineage>
</organism>
<evidence type="ECO:0000256" key="4">
    <source>
        <dbReference type="ARBA" id="ARBA00023136"/>
    </source>
</evidence>
<feature type="region of interest" description="Disordered" evidence="5">
    <location>
        <begin position="385"/>
        <end position="430"/>
    </location>
</feature>
<gene>
    <name evidence="8" type="ORF">CPAR01_05981</name>
</gene>
<feature type="transmembrane region" description="Helical" evidence="6">
    <location>
        <begin position="130"/>
        <end position="153"/>
    </location>
</feature>
<feature type="domain" description="G-protein coupled receptors family 2 profile 2" evidence="7">
    <location>
        <begin position="131"/>
        <end position="309"/>
    </location>
</feature>
<dbReference type="PANTHER" id="PTHR23112:SF0">
    <property type="entry name" value="TRANSMEMBRANE PROTEIN 116"/>
    <property type="match status" value="1"/>
</dbReference>
<evidence type="ECO:0000313" key="9">
    <source>
        <dbReference type="Proteomes" id="UP001241169"/>
    </source>
</evidence>
<dbReference type="GeneID" id="85374154"/>
<keyword evidence="9" id="KW-1185">Reference proteome</keyword>